<dbReference type="InterPro" id="IPR059192">
    <property type="entry name" value="PIN_19"/>
</dbReference>
<protein>
    <recommendedName>
        <fullName evidence="3">PIN domain-containing protein</fullName>
    </recommendedName>
</protein>
<reference evidence="2" key="1">
    <citation type="submission" date="2018-04" db="EMBL/GenBank/DDBJ databases">
        <authorList>
            <person name="Cornet L."/>
        </authorList>
    </citation>
    <scope>NUCLEOTIDE SEQUENCE [LARGE SCALE GENOMIC DNA]</scope>
</reference>
<name>A0A2W4U7N9_9CYAN</name>
<evidence type="ECO:0000313" key="2">
    <source>
        <dbReference type="Proteomes" id="UP000249354"/>
    </source>
</evidence>
<evidence type="ECO:0000313" key="1">
    <source>
        <dbReference type="EMBL" id="PZO17256.1"/>
    </source>
</evidence>
<proteinExistence type="predicted"/>
<reference evidence="1 2" key="2">
    <citation type="submission" date="2018-06" db="EMBL/GenBank/DDBJ databases">
        <title>Metagenomic assembly of (sub)arctic Cyanobacteria and their associated microbiome from non-axenic cultures.</title>
        <authorList>
            <person name="Baurain D."/>
        </authorList>
    </citation>
    <scope>NUCLEOTIDE SEQUENCE [LARGE SCALE GENOMIC DNA]</scope>
    <source>
        <strain evidence="1">ULC129bin1</strain>
    </source>
</reference>
<evidence type="ECO:0008006" key="3">
    <source>
        <dbReference type="Google" id="ProtNLM"/>
    </source>
</evidence>
<comment type="caution">
    <text evidence="1">The sequence shown here is derived from an EMBL/GenBank/DDBJ whole genome shotgun (WGS) entry which is preliminary data.</text>
</comment>
<dbReference type="EMBL" id="QBMC01000070">
    <property type="protein sequence ID" value="PZO17256.1"/>
    <property type="molecule type" value="Genomic_DNA"/>
</dbReference>
<dbReference type="SUPFAM" id="SSF88723">
    <property type="entry name" value="PIN domain-like"/>
    <property type="match status" value="1"/>
</dbReference>
<dbReference type="AlphaFoldDB" id="A0A2W4U7N9"/>
<dbReference type="CDD" id="cd18702">
    <property type="entry name" value="PIN_VapC_like"/>
    <property type="match status" value="1"/>
</dbReference>
<dbReference type="InterPro" id="IPR029060">
    <property type="entry name" value="PIN-like_dom_sf"/>
</dbReference>
<gene>
    <name evidence="1" type="ORF">DCF25_11410</name>
</gene>
<sequence length="160" mass="18269">MIDPIESLLRRYFSKGILVDTNILLLLFVGELGRERITKFGRTEQFTPNDYDILIDLLQRFTVIATTPNILTEVNSLLNKLGEPAREVFAKGLVLLEETYIPSREIASLDWSFLKYGLTDCGIAEAAQNKYLVLTDDLKVAVYFNQRGIDTINFNNLRSF</sequence>
<dbReference type="Proteomes" id="UP000249354">
    <property type="component" value="Unassembled WGS sequence"/>
</dbReference>
<organism evidence="1 2">
    <name type="scientific">Leptolyngbya foveolarum</name>
    <dbReference type="NCBI Taxonomy" id="47253"/>
    <lineage>
        <taxon>Bacteria</taxon>
        <taxon>Bacillati</taxon>
        <taxon>Cyanobacteriota</taxon>
        <taxon>Cyanophyceae</taxon>
        <taxon>Leptolyngbyales</taxon>
        <taxon>Leptolyngbyaceae</taxon>
        <taxon>Leptolyngbya group</taxon>
        <taxon>Leptolyngbya</taxon>
    </lineage>
</organism>
<accession>A0A2W4U7N9</accession>